<comment type="caution">
    <text evidence="2">The sequence shown here is derived from an EMBL/GenBank/DDBJ whole genome shotgun (WGS) entry which is preliminary data.</text>
</comment>
<dbReference type="Proteomes" id="UP001202328">
    <property type="component" value="Unassembled WGS sequence"/>
</dbReference>
<evidence type="ECO:0000256" key="1">
    <source>
        <dbReference type="SAM" id="Phobius"/>
    </source>
</evidence>
<dbReference type="EMBL" id="JAJJMB010010581">
    <property type="protein sequence ID" value="KAI3907700.1"/>
    <property type="molecule type" value="Genomic_DNA"/>
</dbReference>
<dbReference type="AlphaFoldDB" id="A0AAD4SIS1"/>
<organism evidence="2 3">
    <name type="scientific">Papaver atlanticum</name>
    <dbReference type="NCBI Taxonomy" id="357466"/>
    <lineage>
        <taxon>Eukaryota</taxon>
        <taxon>Viridiplantae</taxon>
        <taxon>Streptophyta</taxon>
        <taxon>Embryophyta</taxon>
        <taxon>Tracheophyta</taxon>
        <taxon>Spermatophyta</taxon>
        <taxon>Magnoliopsida</taxon>
        <taxon>Ranunculales</taxon>
        <taxon>Papaveraceae</taxon>
        <taxon>Papaveroideae</taxon>
        <taxon>Papaver</taxon>
    </lineage>
</organism>
<evidence type="ECO:0000313" key="3">
    <source>
        <dbReference type="Proteomes" id="UP001202328"/>
    </source>
</evidence>
<reference evidence="2" key="1">
    <citation type="submission" date="2022-04" db="EMBL/GenBank/DDBJ databases">
        <title>A functionally conserved STORR gene fusion in Papaver species that diverged 16.8 million years ago.</title>
        <authorList>
            <person name="Catania T."/>
        </authorList>
    </citation>
    <scope>NUCLEOTIDE SEQUENCE</scope>
    <source>
        <strain evidence="2">S-188037</strain>
    </source>
</reference>
<protein>
    <recommendedName>
        <fullName evidence="4">Ribosomal protein L34e superfamily protein</fullName>
    </recommendedName>
</protein>
<name>A0AAD4SIS1_9MAGN</name>
<accession>A0AAD4SIS1</accession>
<keyword evidence="1" id="KW-0812">Transmembrane</keyword>
<proteinExistence type="predicted"/>
<keyword evidence="1" id="KW-0472">Membrane</keyword>
<dbReference type="PANTHER" id="PTHR46996">
    <property type="entry name" value="OS05G0488500 PROTEIN"/>
    <property type="match status" value="1"/>
</dbReference>
<sequence length="232" mass="25476">MVNLRNSTSIDHQAVIMANPLMEKLQHNRNRKQSLSGSSPGGTIPSSCGHHSRTAVIDVVILIAVIGACGFLVYPYVKIIFDWIVEIGGFTYDAMKTEVIRAPMVYVFLGLSMFFTFMAAWMIYKCSSIKCGKPNCLGLRKAAEFDIQIEIEDSAKKSSNSSSSVVKEGSGGKGLLQLSIDRHRELEAELRKIAPPNGRAVLVFRARCGCSVGRMEVPGGPEPKKQLRKVKK</sequence>
<keyword evidence="1" id="KW-1133">Transmembrane helix</keyword>
<feature type="transmembrane region" description="Helical" evidence="1">
    <location>
        <begin position="55"/>
        <end position="77"/>
    </location>
</feature>
<keyword evidence="3" id="KW-1185">Reference proteome</keyword>
<gene>
    <name evidence="2" type="ORF">MKW98_016344</name>
</gene>
<evidence type="ECO:0008006" key="4">
    <source>
        <dbReference type="Google" id="ProtNLM"/>
    </source>
</evidence>
<evidence type="ECO:0000313" key="2">
    <source>
        <dbReference type="EMBL" id="KAI3907700.1"/>
    </source>
</evidence>
<dbReference type="PANTHER" id="PTHR46996:SF4">
    <property type="entry name" value="RIBOSOMAL PROTEIN L34E SUPERFAMILY PROTEIN"/>
    <property type="match status" value="1"/>
</dbReference>
<feature type="transmembrane region" description="Helical" evidence="1">
    <location>
        <begin position="104"/>
        <end position="124"/>
    </location>
</feature>